<keyword evidence="3 6" id="KW-0812">Transmembrane</keyword>
<evidence type="ECO:0000313" key="8">
    <source>
        <dbReference type="Proteomes" id="UP000199647"/>
    </source>
</evidence>
<feature type="transmembrane region" description="Helical" evidence="6">
    <location>
        <begin position="173"/>
        <end position="191"/>
    </location>
</feature>
<dbReference type="PANTHER" id="PTHR30238:SF4">
    <property type="entry name" value="SLL1022 PROTEIN"/>
    <property type="match status" value="1"/>
</dbReference>
<evidence type="ECO:0000256" key="5">
    <source>
        <dbReference type="ARBA" id="ARBA00023136"/>
    </source>
</evidence>
<evidence type="ECO:0000256" key="2">
    <source>
        <dbReference type="ARBA" id="ARBA00007511"/>
    </source>
</evidence>
<keyword evidence="8" id="KW-1185">Reference proteome</keyword>
<protein>
    <submittedName>
        <fullName evidence="7">Integral membrane protein, YjbE family</fullName>
    </submittedName>
</protein>
<dbReference type="AlphaFoldDB" id="A0A1H9P9L0"/>
<evidence type="ECO:0000256" key="6">
    <source>
        <dbReference type="SAM" id="Phobius"/>
    </source>
</evidence>
<organism evidence="7 8">
    <name type="scientific">Faunimonas pinastri</name>
    <dbReference type="NCBI Taxonomy" id="1855383"/>
    <lineage>
        <taxon>Bacteria</taxon>
        <taxon>Pseudomonadati</taxon>
        <taxon>Pseudomonadota</taxon>
        <taxon>Alphaproteobacteria</taxon>
        <taxon>Hyphomicrobiales</taxon>
        <taxon>Afifellaceae</taxon>
        <taxon>Faunimonas</taxon>
    </lineage>
</organism>
<name>A0A1H9P9L0_9HYPH</name>
<dbReference type="Proteomes" id="UP000199647">
    <property type="component" value="Unassembled WGS sequence"/>
</dbReference>
<evidence type="ECO:0000256" key="1">
    <source>
        <dbReference type="ARBA" id="ARBA00004141"/>
    </source>
</evidence>
<comment type="subcellular location">
    <subcellularLocation>
        <location evidence="1">Membrane</location>
        <topology evidence="1">Multi-pass membrane protein</topology>
    </subcellularLocation>
</comment>
<comment type="similarity">
    <text evidence="2">Belongs to the TerC family.</text>
</comment>
<reference evidence="7 8" key="1">
    <citation type="submission" date="2016-10" db="EMBL/GenBank/DDBJ databases">
        <authorList>
            <person name="de Groot N.N."/>
        </authorList>
    </citation>
    <scope>NUCLEOTIDE SEQUENCE [LARGE SCALE GENOMIC DNA]</scope>
    <source>
        <strain evidence="7 8">A52C2</strain>
    </source>
</reference>
<dbReference type="EMBL" id="FOFG01000019">
    <property type="protein sequence ID" value="SER44888.1"/>
    <property type="molecule type" value="Genomic_DNA"/>
</dbReference>
<dbReference type="OrthoDB" id="9807970at2"/>
<dbReference type="InterPro" id="IPR005496">
    <property type="entry name" value="Integral_membrane_TerC"/>
</dbReference>
<feature type="transmembrane region" description="Helical" evidence="6">
    <location>
        <begin position="145"/>
        <end position="167"/>
    </location>
</feature>
<feature type="transmembrane region" description="Helical" evidence="6">
    <location>
        <begin position="12"/>
        <end position="34"/>
    </location>
</feature>
<feature type="transmembrane region" description="Helical" evidence="6">
    <location>
        <begin position="71"/>
        <end position="90"/>
    </location>
</feature>
<evidence type="ECO:0000256" key="4">
    <source>
        <dbReference type="ARBA" id="ARBA00022989"/>
    </source>
</evidence>
<dbReference type="NCBIfam" id="TIGR03717">
    <property type="entry name" value="R_switched_YjbE"/>
    <property type="match status" value="1"/>
</dbReference>
<gene>
    <name evidence="7" type="ORF">SAMN05216548_11915</name>
</gene>
<dbReference type="Pfam" id="PF03741">
    <property type="entry name" value="TerC"/>
    <property type="match status" value="1"/>
</dbReference>
<sequence>MTGAPLVTDLFALVQVIFLDLVLAGDNAVVVGLAVAGLPGDTRRKIVVAGIALAVMLRIGLALVAAKLLTIVGVGFAGGLLLLWVCWKLLREVLASGGSGGGETESAAKPKSGGQALMQIVMADLSMSLDNVLAVAGAAREHPTILAAGLAVSVVLMGGAATVIARVLDRWRWLSWAGILIVFVVALRMIWTGGVEIGDAMDWI</sequence>
<proteinExistence type="inferred from homology"/>
<accession>A0A1H9P9L0</accession>
<dbReference type="RefSeq" id="WP_092499367.1">
    <property type="nucleotide sequence ID" value="NZ_FOFG01000019.1"/>
</dbReference>
<keyword evidence="5 6" id="KW-0472">Membrane</keyword>
<dbReference type="GO" id="GO:0016020">
    <property type="term" value="C:membrane"/>
    <property type="evidence" value="ECO:0007669"/>
    <property type="project" value="UniProtKB-SubCell"/>
</dbReference>
<keyword evidence="4 6" id="KW-1133">Transmembrane helix</keyword>
<evidence type="ECO:0000256" key="3">
    <source>
        <dbReference type="ARBA" id="ARBA00022692"/>
    </source>
</evidence>
<dbReference type="InterPro" id="IPR022301">
    <property type="entry name" value="Integral_membrane_YjbE"/>
</dbReference>
<evidence type="ECO:0000313" key="7">
    <source>
        <dbReference type="EMBL" id="SER44888.1"/>
    </source>
</evidence>
<dbReference type="PANTHER" id="PTHR30238">
    <property type="entry name" value="MEMBRANE BOUND PREDICTED REDOX MODULATOR"/>
    <property type="match status" value="1"/>
</dbReference>